<feature type="compositionally biased region" description="Basic and acidic residues" evidence="1">
    <location>
        <begin position="433"/>
        <end position="442"/>
    </location>
</feature>
<accession>A0A1V6P166</accession>
<sequence>MAQPAPEGTEAARPQGAEAARSPSLEQGVFQAMLREALRENPDLLQNLRGNQGPPSPQGPAGQLATNDTTWKAADIGFFDPSKRFRDGMDTIQNISYYSDVHTFIDRMRDLVMLKSEAVVRANIHSCLKADALRWYSQELTSDEKRLMNEVSLESGWFAMMTKRFKPNRTDALLELDTHVYTWNDVRTGRTPREYAQGMLRLLKSTGYTATLDQLLRIRQNIDPSLRRDIDEPTETTTLAKIGKTLQTGLHGTNLCKDSKHPDLIVTVPKVVVDGVTKVKGSPTTTPSIRATSSISLKATKATSSANRVTNRATKRPQHAAATNPLPLITFRKRLIHARLPGIKDRAITASNGLRDPYLSKHKIRTPRVSGNPRPEVITKPAATSKLAILRTEVDNDDFEGIFYDAFQDFQAEPEPDGDYYIEDPYDVPPESAEEREPKLEDGVPSAQMVVASEPTVTCLNCLQVFTSNSKLHEHLQDCKPQATADISTNVVANFAESMPIINSAIQPSHMPGYAFRSWRYATATIGLTSLDKITTYCLDSGKYVVIDMFYVGQVNGPRAAARIQFEAHVVEDLRAKLLIGIDVIGPEGVVLDFPRSRAIVESCDGLTFPIALYAKPNHVDTRPVYALSKVEIPPRQRARVPVQVKTALPNDRDFIFEPLLPRSKLVVPSQVVDAQFSYVDAVNETDKV</sequence>
<evidence type="ECO:0000313" key="3">
    <source>
        <dbReference type="Proteomes" id="UP000191522"/>
    </source>
</evidence>
<gene>
    <name evidence="2" type="ORF">PENDEC_c024G01331</name>
</gene>
<feature type="region of interest" description="Disordered" evidence="1">
    <location>
        <begin position="418"/>
        <end position="443"/>
    </location>
</feature>
<dbReference type="AlphaFoldDB" id="A0A1V6P166"/>
<comment type="caution">
    <text evidence="2">The sequence shown here is derived from an EMBL/GenBank/DDBJ whole genome shotgun (WGS) entry which is preliminary data.</text>
</comment>
<dbReference type="OMA" id="QHETSEY"/>
<proteinExistence type="predicted"/>
<evidence type="ECO:0000313" key="2">
    <source>
        <dbReference type="EMBL" id="OQD70366.1"/>
    </source>
</evidence>
<dbReference type="STRING" id="69771.A0A1V6P166"/>
<dbReference type="EMBL" id="MDYL01000024">
    <property type="protein sequence ID" value="OQD70366.1"/>
    <property type="molecule type" value="Genomic_DNA"/>
</dbReference>
<protein>
    <submittedName>
        <fullName evidence="2">Uncharacterized protein</fullName>
    </submittedName>
</protein>
<evidence type="ECO:0000256" key="1">
    <source>
        <dbReference type="SAM" id="MobiDB-lite"/>
    </source>
</evidence>
<keyword evidence="3" id="KW-1185">Reference proteome</keyword>
<feature type="region of interest" description="Disordered" evidence="1">
    <location>
        <begin position="1"/>
        <end position="26"/>
    </location>
</feature>
<name>A0A1V6P166_PENDC</name>
<feature type="region of interest" description="Disordered" evidence="1">
    <location>
        <begin position="45"/>
        <end position="65"/>
    </location>
</feature>
<dbReference type="Proteomes" id="UP000191522">
    <property type="component" value="Unassembled WGS sequence"/>
</dbReference>
<reference evidence="3" key="1">
    <citation type="journal article" date="2017" name="Nat. Microbiol.">
        <title>Global analysis of biosynthetic gene clusters reveals vast potential of secondary metabolite production in Penicillium species.</title>
        <authorList>
            <person name="Nielsen J.C."/>
            <person name="Grijseels S."/>
            <person name="Prigent S."/>
            <person name="Ji B."/>
            <person name="Dainat J."/>
            <person name="Nielsen K.F."/>
            <person name="Frisvad J.C."/>
            <person name="Workman M."/>
            <person name="Nielsen J."/>
        </authorList>
    </citation>
    <scope>NUCLEOTIDE SEQUENCE [LARGE SCALE GENOMIC DNA]</scope>
    <source>
        <strain evidence="3">IBT 11843</strain>
    </source>
</reference>
<dbReference type="OrthoDB" id="4368880at2759"/>
<organism evidence="2 3">
    <name type="scientific">Penicillium decumbens</name>
    <dbReference type="NCBI Taxonomy" id="69771"/>
    <lineage>
        <taxon>Eukaryota</taxon>
        <taxon>Fungi</taxon>
        <taxon>Dikarya</taxon>
        <taxon>Ascomycota</taxon>
        <taxon>Pezizomycotina</taxon>
        <taxon>Eurotiomycetes</taxon>
        <taxon>Eurotiomycetidae</taxon>
        <taxon>Eurotiales</taxon>
        <taxon>Aspergillaceae</taxon>
        <taxon>Penicillium</taxon>
    </lineage>
</organism>